<dbReference type="Gene3D" id="2.170.150.20">
    <property type="entry name" value="Peptide methionine sulfoxide reductase"/>
    <property type="match status" value="1"/>
</dbReference>
<dbReference type="EMBL" id="BMYX01000002">
    <property type="protein sequence ID" value="GGY06231.1"/>
    <property type="molecule type" value="Genomic_DNA"/>
</dbReference>
<dbReference type="GO" id="GO:0006979">
    <property type="term" value="P:response to oxidative stress"/>
    <property type="evidence" value="ECO:0007669"/>
    <property type="project" value="InterPro"/>
</dbReference>
<dbReference type="Pfam" id="PF01641">
    <property type="entry name" value="SelR"/>
    <property type="match status" value="1"/>
</dbReference>
<dbReference type="InterPro" id="IPR011057">
    <property type="entry name" value="Mss4-like_sf"/>
</dbReference>
<evidence type="ECO:0000313" key="6">
    <source>
        <dbReference type="EMBL" id="GGY06231.1"/>
    </source>
</evidence>
<dbReference type="GO" id="GO:0030091">
    <property type="term" value="P:protein repair"/>
    <property type="evidence" value="ECO:0007669"/>
    <property type="project" value="InterPro"/>
</dbReference>
<keyword evidence="3" id="KW-0560">Oxidoreductase</keyword>
<dbReference type="EC" id="1.8.4.12" evidence="2"/>
<evidence type="ECO:0000256" key="4">
    <source>
        <dbReference type="ARBA" id="ARBA00048488"/>
    </source>
</evidence>
<accession>A0A918U7T6</accession>
<sequence>MEKTVTPAQYHVLREEGTEPPYTSPLIGEKRKGMYHCARCGGHQGHIFDDGPRHRGCVTATTVLP</sequence>
<comment type="catalytic activity">
    <reaction evidence="4">
        <text>L-methionyl-[protein] + [thioredoxin]-disulfide + H2O = L-methionyl-(R)-S-oxide-[protein] + [thioredoxin]-dithiol</text>
        <dbReference type="Rhea" id="RHEA:24164"/>
        <dbReference type="Rhea" id="RHEA-COMP:10698"/>
        <dbReference type="Rhea" id="RHEA-COMP:10700"/>
        <dbReference type="Rhea" id="RHEA-COMP:12313"/>
        <dbReference type="Rhea" id="RHEA-COMP:12314"/>
        <dbReference type="ChEBI" id="CHEBI:15377"/>
        <dbReference type="ChEBI" id="CHEBI:16044"/>
        <dbReference type="ChEBI" id="CHEBI:29950"/>
        <dbReference type="ChEBI" id="CHEBI:45764"/>
        <dbReference type="ChEBI" id="CHEBI:50058"/>
        <dbReference type="EC" id="1.8.4.12"/>
    </reaction>
</comment>
<feature type="domain" description="MsrB" evidence="5">
    <location>
        <begin position="6"/>
        <end position="41"/>
    </location>
</feature>
<protein>
    <recommendedName>
        <fullName evidence="2">peptide-methionine (R)-S-oxide reductase</fullName>
        <ecNumber evidence="2">1.8.4.12</ecNumber>
    </recommendedName>
</protein>
<gene>
    <name evidence="6" type="ORF">GCM10011289_05860</name>
</gene>
<dbReference type="GO" id="GO:0033743">
    <property type="term" value="F:peptide-methionine (R)-S-oxide reductase activity"/>
    <property type="evidence" value="ECO:0007669"/>
    <property type="project" value="UniProtKB-EC"/>
</dbReference>
<name>A0A918U7T6_9NEIS</name>
<organism evidence="6 7">
    <name type="scientific">Paludibacterium paludis</name>
    <dbReference type="NCBI Taxonomy" id="1225769"/>
    <lineage>
        <taxon>Bacteria</taxon>
        <taxon>Pseudomonadati</taxon>
        <taxon>Pseudomonadota</taxon>
        <taxon>Betaproteobacteria</taxon>
        <taxon>Neisseriales</taxon>
        <taxon>Chromobacteriaceae</taxon>
        <taxon>Paludibacterium</taxon>
    </lineage>
</organism>
<evidence type="ECO:0000256" key="1">
    <source>
        <dbReference type="ARBA" id="ARBA00007174"/>
    </source>
</evidence>
<keyword evidence="7" id="KW-1185">Reference proteome</keyword>
<reference evidence="6" key="1">
    <citation type="journal article" date="2014" name="Int. J. Syst. Evol. Microbiol.">
        <title>Complete genome sequence of Corynebacterium casei LMG S-19264T (=DSM 44701T), isolated from a smear-ripened cheese.</title>
        <authorList>
            <consortium name="US DOE Joint Genome Institute (JGI-PGF)"/>
            <person name="Walter F."/>
            <person name="Albersmeier A."/>
            <person name="Kalinowski J."/>
            <person name="Ruckert C."/>
        </authorList>
    </citation>
    <scope>NUCLEOTIDE SEQUENCE</scope>
    <source>
        <strain evidence="6">KCTC 32182</strain>
    </source>
</reference>
<comment type="similarity">
    <text evidence="1">Belongs to the MsrB Met sulfoxide reductase family.</text>
</comment>
<comment type="caution">
    <text evidence="6">The sequence shown here is derived from an EMBL/GenBank/DDBJ whole genome shotgun (WGS) entry which is preliminary data.</text>
</comment>
<dbReference type="GO" id="GO:0005737">
    <property type="term" value="C:cytoplasm"/>
    <property type="evidence" value="ECO:0007669"/>
    <property type="project" value="TreeGrafter"/>
</dbReference>
<evidence type="ECO:0000259" key="5">
    <source>
        <dbReference type="Pfam" id="PF01641"/>
    </source>
</evidence>
<dbReference type="InterPro" id="IPR002579">
    <property type="entry name" value="Met_Sox_Rdtase_MsrB_dom"/>
</dbReference>
<dbReference type="PANTHER" id="PTHR10173:SF52">
    <property type="entry name" value="METHIONINE-R-SULFOXIDE REDUCTASE B1"/>
    <property type="match status" value="1"/>
</dbReference>
<dbReference type="PANTHER" id="PTHR10173">
    <property type="entry name" value="METHIONINE SULFOXIDE REDUCTASE"/>
    <property type="match status" value="1"/>
</dbReference>
<evidence type="ECO:0000256" key="3">
    <source>
        <dbReference type="ARBA" id="ARBA00023002"/>
    </source>
</evidence>
<reference evidence="6" key="2">
    <citation type="submission" date="2020-09" db="EMBL/GenBank/DDBJ databases">
        <authorList>
            <person name="Sun Q."/>
            <person name="Kim S."/>
        </authorList>
    </citation>
    <scope>NUCLEOTIDE SEQUENCE</scope>
    <source>
        <strain evidence="6">KCTC 32182</strain>
    </source>
</reference>
<proteinExistence type="inferred from homology"/>
<evidence type="ECO:0000256" key="2">
    <source>
        <dbReference type="ARBA" id="ARBA00012499"/>
    </source>
</evidence>
<dbReference type="AlphaFoldDB" id="A0A918U7T6"/>
<dbReference type="InterPro" id="IPR028427">
    <property type="entry name" value="Met_Sox_Rdtase_MsrB"/>
</dbReference>
<dbReference type="SUPFAM" id="SSF51316">
    <property type="entry name" value="Mss4-like"/>
    <property type="match status" value="1"/>
</dbReference>
<dbReference type="Proteomes" id="UP000645257">
    <property type="component" value="Unassembled WGS sequence"/>
</dbReference>
<evidence type="ECO:0000313" key="7">
    <source>
        <dbReference type="Proteomes" id="UP000645257"/>
    </source>
</evidence>